<evidence type="ECO:0000313" key="3">
    <source>
        <dbReference type="Proteomes" id="UP000007755"/>
    </source>
</evidence>
<feature type="compositionally biased region" description="Basic and acidic residues" evidence="1">
    <location>
        <begin position="270"/>
        <end position="301"/>
    </location>
</feature>
<proteinExistence type="predicted"/>
<accession>F4W931</accession>
<feature type="compositionally biased region" description="Basic and acidic residues" evidence="1">
    <location>
        <begin position="222"/>
        <end position="232"/>
    </location>
</feature>
<reference evidence="2" key="1">
    <citation type="submission" date="2011-02" db="EMBL/GenBank/DDBJ databases">
        <title>The genome of the leaf-cutting ant Acromyrmex echinatior suggests key adaptations to social evolution and fungus farming.</title>
        <authorList>
            <person name="Nygaard S."/>
            <person name="Zhang G."/>
        </authorList>
    </citation>
    <scope>NUCLEOTIDE SEQUENCE</scope>
</reference>
<feature type="region of interest" description="Disordered" evidence="1">
    <location>
        <begin position="169"/>
        <end position="303"/>
    </location>
</feature>
<organism evidence="3">
    <name type="scientific">Acromyrmex echinatior</name>
    <name type="common">Panamanian leafcutter ant</name>
    <name type="synonym">Acromyrmex octospinosus echinatior</name>
    <dbReference type="NCBI Taxonomy" id="103372"/>
    <lineage>
        <taxon>Eukaryota</taxon>
        <taxon>Metazoa</taxon>
        <taxon>Ecdysozoa</taxon>
        <taxon>Arthropoda</taxon>
        <taxon>Hexapoda</taxon>
        <taxon>Insecta</taxon>
        <taxon>Pterygota</taxon>
        <taxon>Neoptera</taxon>
        <taxon>Endopterygota</taxon>
        <taxon>Hymenoptera</taxon>
        <taxon>Apocrita</taxon>
        <taxon>Aculeata</taxon>
        <taxon>Formicoidea</taxon>
        <taxon>Formicidae</taxon>
        <taxon>Myrmicinae</taxon>
        <taxon>Acromyrmex</taxon>
    </lineage>
</organism>
<sequence>MDKIVDLKGSPALVEKNDRYSPEPVGRDRKPVKISEQASWPGLSGRLDFIATFSAFVRLTKYACVRTHAECNVIRIMGYTRAASRLHSCTVGACTHMRAIGVTLPFPARPAIPAIMLAIKDNDVSRGLQAAPRSRSRSFITAAINAAVKQRRQPVLSWSASFLPRCSSDASDFTSDDEEPGLLRLSDCGHDPEEGLEGDLETQRSYRQLRGYKARYRSSSKKPRDEGNKWFEEPAETGPRTKDTLPAPSEPPSSNSRGEKEGEEEEEEKEESHRNSARREGVRMGERLTQEEEKDRGDSNGRGRKVTVLSMAVYSRCLVVMIQNRPTERFKVDLSSCECKLGISRGGPCGNKITRPHSSLKWHSRGRQYNSLHPGSSSTSHCSFGSLFIFTNAIYVAKINDWRKRVSDDTLLKIQPQAAVLHQERCLTNRVTYGDIVSNQFHVPARIIHHLAVSVVDSSGSV</sequence>
<evidence type="ECO:0000313" key="2">
    <source>
        <dbReference type="EMBL" id="EGI69213.1"/>
    </source>
</evidence>
<keyword evidence="3" id="KW-1185">Reference proteome</keyword>
<feature type="compositionally biased region" description="Basic residues" evidence="1">
    <location>
        <begin position="210"/>
        <end position="221"/>
    </location>
</feature>
<dbReference type="EMBL" id="GL888002">
    <property type="protein sequence ID" value="EGI69213.1"/>
    <property type="molecule type" value="Genomic_DNA"/>
</dbReference>
<dbReference type="InParanoid" id="F4W931"/>
<dbReference type="Proteomes" id="UP000007755">
    <property type="component" value="Unassembled WGS sequence"/>
</dbReference>
<dbReference type="AlphaFoldDB" id="F4W931"/>
<evidence type="ECO:0000256" key="1">
    <source>
        <dbReference type="SAM" id="MobiDB-lite"/>
    </source>
</evidence>
<gene>
    <name evidence="2" type="ORF">G5I_01978</name>
</gene>
<protein>
    <submittedName>
        <fullName evidence="2">Uncharacterized protein</fullName>
    </submittedName>
</protein>
<name>F4W931_ACREC</name>